<dbReference type="EMBL" id="QMBQ01000004">
    <property type="protein sequence ID" value="RAZ76112.1"/>
    <property type="molecule type" value="Genomic_DNA"/>
</dbReference>
<feature type="domain" description="HTH luxR-type" evidence="1">
    <location>
        <begin position="447"/>
        <end position="512"/>
    </location>
</feature>
<dbReference type="InterPro" id="IPR029787">
    <property type="entry name" value="Nucleotide_cyclase"/>
</dbReference>
<dbReference type="AlphaFoldDB" id="A0A330GVQ5"/>
<dbReference type="Pfam" id="PF00561">
    <property type="entry name" value="Abhydrolase_1"/>
    <property type="match status" value="1"/>
</dbReference>
<dbReference type="InterPro" id="IPR036388">
    <property type="entry name" value="WH-like_DNA-bd_sf"/>
</dbReference>
<dbReference type="PANTHER" id="PTHR43433:SF8">
    <property type="entry name" value="BIFUNCTIONAL LIPASE_ADENYLATE CYCLASE LIPJ"/>
    <property type="match status" value="1"/>
</dbReference>
<name>A0A330GVQ5_9HYPH</name>
<sequence length="517" mass="56269">MRPIETRYARSGDVRIAYQVIGQGSFDLVFVPGFISNLDLHWEDEGYSRLLKRLSAFSRLILFDKRGTGLSDRVDTHHLPSLETRMDDVRAVMDATGSGRAAILGASEGAPMAMLFAAAYPERTRALVLYGGYAHFHKWVMPPERLEAFIETAETSWGTGATLPNFAPGRVDDTHFAQWWARFERLSASPTAAAALARMNAGIDVRDMLGTISVPTYLIHRRNDARVDPDASRFLARKIPGARLVEISGRDHPIWTGDVDRVADLIEEFLTGEPAVADVERVLAALLVTRIYDTARLGDRLWSERSLRFQENWRMLVGRHGGRVAGTHGELMISRFDGPARAVRCAALLREAAQEIGVASAQGVHVGEIEVRGPPTGLTARVAMQLAAHAERGHILCSRLVADLAAGSGLHFTDAGRIGLDELDEPLALVQVTAEQHLEPACRPKAKPAEPTTLTARESEVVSLIADGKSNAAIAAELDLSEHTVKRHVANILLKLDLPSRAAAAAFSARHAGPDGP</sequence>
<keyword evidence="3" id="KW-1185">Reference proteome</keyword>
<dbReference type="SMART" id="SM00421">
    <property type="entry name" value="HTH_LUXR"/>
    <property type="match status" value="1"/>
</dbReference>
<dbReference type="InterPro" id="IPR000073">
    <property type="entry name" value="AB_hydrolase_1"/>
</dbReference>
<dbReference type="Gene3D" id="3.30.70.1230">
    <property type="entry name" value="Nucleotide cyclase"/>
    <property type="match status" value="1"/>
</dbReference>
<dbReference type="GO" id="GO:0006355">
    <property type="term" value="P:regulation of DNA-templated transcription"/>
    <property type="evidence" value="ECO:0007669"/>
    <property type="project" value="InterPro"/>
</dbReference>
<dbReference type="GO" id="GO:0003677">
    <property type="term" value="F:DNA binding"/>
    <property type="evidence" value="ECO:0007669"/>
    <property type="project" value="InterPro"/>
</dbReference>
<protein>
    <submittedName>
        <fullName evidence="2">LuxR family transcriptional regulator</fullName>
    </submittedName>
</protein>
<gene>
    <name evidence="2" type="ORF">DPM35_15440</name>
</gene>
<accession>A0A330GVQ5</accession>
<dbReference type="PROSITE" id="PS00622">
    <property type="entry name" value="HTH_LUXR_1"/>
    <property type="match status" value="1"/>
</dbReference>
<evidence type="ECO:0000259" key="1">
    <source>
        <dbReference type="PROSITE" id="PS50043"/>
    </source>
</evidence>
<dbReference type="InterPro" id="IPR016032">
    <property type="entry name" value="Sig_transdc_resp-reg_C-effctor"/>
</dbReference>
<proteinExistence type="predicted"/>
<comment type="caution">
    <text evidence="2">The sequence shown here is derived from an EMBL/GenBank/DDBJ whole genome shotgun (WGS) entry which is preliminary data.</text>
</comment>
<evidence type="ECO:0000313" key="2">
    <source>
        <dbReference type="EMBL" id="RAZ76112.1"/>
    </source>
</evidence>
<organism evidence="2 3">
    <name type="scientific">Mesorhizobium atlanticum</name>
    <dbReference type="NCBI Taxonomy" id="2233532"/>
    <lineage>
        <taxon>Bacteria</taxon>
        <taxon>Pseudomonadati</taxon>
        <taxon>Pseudomonadota</taxon>
        <taxon>Alphaproteobacteria</taxon>
        <taxon>Hyphomicrobiales</taxon>
        <taxon>Phyllobacteriaceae</taxon>
        <taxon>Mesorhizobium</taxon>
    </lineage>
</organism>
<dbReference type="Proteomes" id="UP000251956">
    <property type="component" value="Unassembled WGS sequence"/>
</dbReference>
<dbReference type="PRINTS" id="PR00038">
    <property type="entry name" value="HTHLUXR"/>
</dbReference>
<dbReference type="SUPFAM" id="SSF53474">
    <property type="entry name" value="alpha/beta-Hydrolases"/>
    <property type="match status" value="1"/>
</dbReference>
<dbReference type="Gene3D" id="3.40.50.1820">
    <property type="entry name" value="alpha/beta hydrolase"/>
    <property type="match status" value="1"/>
</dbReference>
<dbReference type="SUPFAM" id="SSF55073">
    <property type="entry name" value="Nucleotide cyclase"/>
    <property type="match status" value="1"/>
</dbReference>
<dbReference type="CDD" id="cd06170">
    <property type="entry name" value="LuxR_C_like"/>
    <property type="match status" value="1"/>
</dbReference>
<dbReference type="InterPro" id="IPR050471">
    <property type="entry name" value="AB_hydrolase"/>
</dbReference>
<dbReference type="OrthoDB" id="27092at2"/>
<dbReference type="InterPro" id="IPR000792">
    <property type="entry name" value="Tscrpt_reg_LuxR_C"/>
</dbReference>
<dbReference type="Pfam" id="PF00196">
    <property type="entry name" value="GerE"/>
    <property type="match status" value="1"/>
</dbReference>
<dbReference type="InterPro" id="IPR029058">
    <property type="entry name" value="AB_hydrolase_fold"/>
</dbReference>
<dbReference type="Gene3D" id="1.10.10.10">
    <property type="entry name" value="Winged helix-like DNA-binding domain superfamily/Winged helix DNA-binding domain"/>
    <property type="match status" value="1"/>
</dbReference>
<dbReference type="PRINTS" id="PR00111">
    <property type="entry name" value="ABHYDROLASE"/>
</dbReference>
<dbReference type="SUPFAM" id="SSF46894">
    <property type="entry name" value="C-terminal effector domain of the bipartite response regulators"/>
    <property type="match status" value="1"/>
</dbReference>
<reference evidence="2 3" key="2">
    <citation type="submission" date="2018-07" db="EMBL/GenBank/DDBJ databases">
        <title>Diversity of Mesorhizobium strains in Brazil.</title>
        <authorList>
            <person name="Helene L.C.F."/>
            <person name="Dall'Agnol R."/>
            <person name="Delamuta J.R.M."/>
            <person name="Hungria M."/>
        </authorList>
    </citation>
    <scope>NUCLEOTIDE SEQUENCE [LARGE SCALE GENOMIC DNA]</scope>
    <source>
        <strain evidence="2 3">CNPSo 3140</strain>
    </source>
</reference>
<reference evidence="3" key="1">
    <citation type="submission" date="2018-06" db="EMBL/GenBank/DDBJ databases">
        <authorList>
            <person name="Helene L.C."/>
            <person name="Dall'Agnol R."/>
            <person name="Delamuta J.R."/>
            <person name="Hungria M."/>
        </authorList>
    </citation>
    <scope>NUCLEOTIDE SEQUENCE [LARGE SCALE GENOMIC DNA]</scope>
    <source>
        <strain evidence="3">CNPSo 3140</strain>
    </source>
</reference>
<dbReference type="PANTHER" id="PTHR43433">
    <property type="entry name" value="HYDROLASE, ALPHA/BETA FOLD FAMILY PROTEIN"/>
    <property type="match status" value="1"/>
</dbReference>
<dbReference type="PROSITE" id="PS50043">
    <property type="entry name" value="HTH_LUXR_2"/>
    <property type="match status" value="1"/>
</dbReference>
<evidence type="ECO:0000313" key="3">
    <source>
        <dbReference type="Proteomes" id="UP000251956"/>
    </source>
</evidence>
<dbReference type="RefSeq" id="WP_112128129.1">
    <property type="nucleotide sequence ID" value="NZ_QMBQ01000004.1"/>
</dbReference>